<dbReference type="EMBL" id="OZ034822">
    <property type="protein sequence ID" value="CAL1410990.1"/>
    <property type="molecule type" value="Genomic_DNA"/>
</dbReference>
<accession>A0AAV2GNG5</accession>
<dbReference type="Proteomes" id="UP001497516">
    <property type="component" value="Chromosome 9"/>
</dbReference>
<evidence type="ECO:0000256" key="1">
    <source>
        <dbReference type="SAM" id="MobiDB-lite"/>
    </source>
</evidence>
<organism evidence="2 3">
    <name type="scientific">Linum trigynum</name>
    <dbReference type="NCBI Taxonomy" id="586398"/>
    <lineage>
        <taxon>Eukaryota</taxon>
        <taxon>Viridiplantae</taxon>
        <taxon>Streptophyta</taxon>
        <taxon>Embryophyta</taxon>
        <taxon>Tracheophyta</taxon>
        <taxon>Spermatophyta</taxon>
        <taxon>Magnoliopsida</taxon>
        <taxon>eudicotyledons</taxon>
        <taxon>Gunneridae</taxon>
        <taxon>Pentapetalae</taxon>
        <taxon>rosids</taxon>
        <taxon>fabids</taxon>
        <taxon>Malpighiales</taxon>
        <taxon>Linaceae</taxon>
        <taxon>Linum</taxon>
    </lineage>
</organism>
<gene>
    <name evidence="2" type="ORF">LTRI10_LOCUS50372</name>
</gene>
<reference evidence="2 3" key="1">
    <citation type="submission" date="2024-04" db="EMBL/GenBank/DDBJ databases">
        <authorList>
            <person name="Fracassetti M."/>
        </authorList>
    </citation>
    <scope>NUCLEOTIDE SEQUENCE [LARGE SCALE GENOMIC DNA]</scope>
</reference>
<name>A0AAV2GNG5_9ROSI</name>
<evidence type="ECO:0000313" key="3">
    <source>
        <dbReference type="Proteomes" id="UP001497516"/>
    </source>
</evidence>
<keyword evidence="3" id="KW-1185">Reference proteome</keyword>
<dbReference type="AlphaFoldDB" id="A0AAV2GNG5"/>
<sequence>MTYDSHSSVSTSTLQGCTVNAGRIIYYTHLAAASNAAPPHHQDRKGLAHLVFGLPMRFHLASNGPPQNKACLPLCTPMTETAFKAHHVNSQGPLPTARRVEPARCQSPLHLP</sequence>
<feature type="region of interest" description="Disordered" evidence="1">
    <location>
        <begin position="87"/>
        <end position="112"/>
    </location>
</feature>
<proteinExistence type="predicted"/>
<evidence type="ECO:0000313" key="2">
    <source>
        <dbReference type="EMBL" id="CAL1410990.1"/>
    </source>
</evidence>
<protein>
    <submittedName>
        <fullName evidence="2">Uncharacterized protein</fullName>
    </submittedName>
</protein>